<organism evidence="1 2">
    <name type="scientific">Streptomyces pratisoli</name>
    <dbReference type="NCBI Taxonomy" id="3139917"/>
    <lineage>
        <taxon>Bacteria</taxon>
        <taxon>Bacillati</taxon>
        <taxon>Actinomycetota</taxon>
        <taxon>Actinomycetes</taxon>
        <taxon>Kitasatosporales</taxon>
        <taxon>Streptomycetaceae</taxon>
        <taxon>Streptomyces</taxon>
    </lineage>
</organism>
<keyword evidence="2" id="KW-1185">Reference proteome</keyword>
<evidence type="ECO:0000313" key="2">
    <source>
        <dbReference type="Proteomes" id="UP001375539"/>
    </source>
</evidence>
<reference evidence="1" key="1">
    <citation type="submission" date="2024-03" db="EMBL/GenBank/DDBJ databases">
        <title>Novel Streptomyces species of biotechnological and ecological value are a feature of Machair soil.</title>
        <authorList>
            <person name="Prole J.R."/>
            <person name="Goodfellow M."/>
            <person name="Allenby N."/>
            <person name="Ward A.C."/>
        </authorList>
    </citation>
    <scope>NUCLEOTIDE SEQUENCE</scope>
    <source>
        <strain evidence="1">MS1.AVA.4</strain>
    </source>
</reference>
<evidence type="ECO:0000313" key="1">
    <source>
        <dbReference type="EMBL" id="MEJ8655864.1"/>
    </source>
</evidence>
<comment type="caution">
    <text evidence="1">The sequence shown here is derived from an EMBL/GenBank/DDBJ whole genome shotgun (WGS) entry which is preliminary data.</text>
</comment>
<gene>
    <name evidence="1" type="ORF">WKI58_04840</name>
</gene>
<dbReference type="EMBL" id="JBBKAI010000002">
    <property type="protein sequence ID" value="MEJ8655864.1"/>
    <property type="molecule type" value="Genomic_DNA"/>
</dbReference>
<dbReference type="Proteomes" id="UP001375539">
    <property type="component" value="Unassembled WGS sequence"/>
</dbReference>
<sequence>MSPSRRQRDAVPAYLRISAHLEGEIAAGRMPSHTKLPPERILTARFSVNRYTVRAALQRLRDKGLVVTDRRGTYVAGAVAASGADSAASHVARAAFTEAEQAVPVFPVDVADCLIQGRLFSAPVSAAMAGVLGIAPVRPALVHHQRAVTVSGEPMHEAVTRFTPMAVMEVPELSRYMPRLPVTDPDLRLFHQWTVRAGFRPAVRETITLTRHDTRPGSATSPELTVRRYLRDQRGRLLAVTDLTFHHAWQQITLDYTDPVASTHCVQAGPPC</sequence>
<proteinExistence type="predicted"/>
<name>A0ACC6QBW5_9ACTN</name>
<accession>A0ACC6QBW5</accession>
<protein>
    <submittedName>
        <fullName evidence="1">GntR family transcriptional regulator</fullName>
    </submittedName>
</protein>